<dbReference type="GO" id="GO:0008270">
    <property type="term" value="F:zinc ion binding"/>
    <property type="evidence" value="ECO:0007669"/>
    <property type="project" value="UniProtKB-KW"/>
</dbReference>
<evidence type="ECO:0000256" key="3">
    <source>
        <dbReference type="ARBA" id="ARBA00022833"/>
    </source>
</evidence>
<evidence type="ECO:0000256" key="2">
    <source>
        <dbReference type="ARBA" id="ARBA00022771"/>
    </source>
</evidence>
<dbReference type="InterPro" id="IPR018289">
    <property type="entry name" value="MULE_transposase_dom"/>
</dbReference>
<evidence type="ECO:0000313" key="8">
    <source>
        <dbReference type="Proteomes" id="UP000829196"/>
    </source>
</evidence>
<reference evidence="7" key="1">
    <citation type="journal article" date="2022" name="Front. Genet.">
        <title>Chromosome-Scale Assembly of the Dendrobium nobile Genome Provides Insights Into the Molecular Mechanism of the Biosynthesis of the Medicinal Active Ingredient of Dendrobium.</title>
        <authorList>
            <person name="Xu Q."/>
            <person name="Niu S.-C."/>
            <person name="Li K.-L."/>
            <person name="Zheng P.-J."/>
            <person name="Zhang X.-J."/>
            <person name="Jia Y."/>
            <person name="Liu Y."/>
            <person name="Niu Y.-X."/>
            <person name="Yu L.-H."/>
            <person name="Chen D.-F."/>
            <person name="Zhang G.-Q."/>
        </authorList>
    </citation>
    <scope>NUCLEOTIDE SEQUENCE</scope>
    <source>
        <tissue evidence="7">Leaf</tissue>
    </source>
</reference>
<keyword evidence="8" id="KW-1185">Reference proteome</keyword>
<dbReference type="SMART" id="SM00575">
    <property type="entry name" value="ZnF_PMZ"/>
    <property type="match status" value="1"/>
</dbReference>
<feature type="region of interest" description="Disordered" evidence="5">
    <location>
        <begin position="600"/>
        <end position="653"/>
    </location>
</feature>
<evidence type="ECO:0000256" key="4">
    <source>
        <dbReference type="PROSITE-ProRule" id="PRU00325"/>
    </source>
</evidence>
<feature type="compositionally biased region" description="Polar residues" evidence="5">
    <location>
        <begin position="641"/>
        <end position="653"/>
    </location>
</feature>
<dbReference type="AlphaFoldDB" id="A0A8T3APM9"/>
<keyword evidence="2 4" id="KW-0863">Zinc-finger</keyword>
<protein>
    <recommendedName>
        <fullName evidence="6">SWIM-type domain-containing protein</fullName>
    </recommendedName>
</protein>
<dbReference type="Pfam" id="PF04434">
    <property type="entry name" value="SWIM"/>
    <property type="match status" value="1"/>
</dbReference>
<dbReference type="InterPro" id="IPR006564">
    <property type="entry name" value="Znf_PMZ"/>
</dbReference>
<dbReference type="PROSITE" id="PS50966">
    <property type="entry name" value="ZF_SWIM"/>
    <property type="match status" value="1"/>
</dbReference>
<organism evidence="7 8">
    <name type="scientific">Dendrobium nobile</name>
    <name type="common">Orchid</name>
    <dbReference type="NCBI Taxonomy" id="94219"/>
    <lineage>
        <taxon>Eukaryota</taxon>
        <taxon>Viridiplantae</taxon>
        <taxon>Streptophyta</taxon>
        <taxon>Embryophyta</taxon>
        <taxon>Tracheophyta</taxon>
        <taxon>Spermatophyta</taxon>
        <taxon>Magnoliopsida</taxon>
        <taxon>Liliopsida</taxon>
        <taxon>Asparagales</taxon>
        <taxon>Orchidaceae</taxon>
        <taxon>Epidendroideae</taxon>
        <taxon>Malaxideae</taxon>
        <taxon>Dendrobiinae</taxon>
        <taxon>Dendrobium</taxon>
    </lineage>
</organism>
<keyword evidence="1" id="KW-0479">Metal-binding</keyword>
<keyword evidence="3" id="KW-0862">Zinc</keyword>
<dbReference type="PANTHER" id="PTHR47718:SF17">
    <property type="entry name" value="PROTEIN FAR1-RELATED SEQUENCE 5-LIKE"/>
    <property type="match status" value="1"/>
</dbReference>
<accession>A0A8T3APM9</accession>
<dbReference type="Pfam" id="PF03101">
    <property type="entry name" value="FAR1"/>
    <property type="match status" value="1"/>
</dbReference>
<name>A0A8T3APM9_DENNO</name>
<gene>
    <name evidence="7" type="ORF">KFK09_021311</name>
</gene>
<comment type="caution">
    <text evidence="7">The sequence shown here is derived from an EMBL/GenBank/DDBJ whole genome shotgun (WGS) entry which is preliminary data.</text>
</comment>
<evidence type="ECO:0000313" key="7">
    <source>
        <dbReference type="EMBL" id="KAI0498070.1"/>
    </source>
</evidence>
<evidence type="ECO:0000256" key="5">
    <source>
        <dbReference type="SAM" id="MobiDB-lite"/>
    </source>
</evidence>
<feature type="domain" description="SWIM-type" evidence="6">
    <location>
        <begin position="530"/>
        <end position="566"/>
    </location>
</feature>
<proteinExistence type="predicted"/>
<dbReference type="InterPro" id="IPR007527">
    <property type="entry name" value="Znf_SWIM"/>
</dbReference>
<dbReference type="PANTHER" id="PTHR47718">
    <property type="entry name" value="OS01G0519700 PROTEIN"/>
    <property type="match status" value="1"/>
</dbReference>
<dbReference type="EMBL" id="JAGYWB010000015">
    <property type="protein sequence ID" value="KAI0498070.1"/>
    <property type="molecule type" value="Genomic_DNA"/>
</dbReference>
<dbReference type="Pfam" id="PF10551">
    <property type="entry name" value="MULE"/>
    <property type="match status" value="1"/>
</dbReference>
<evidence type="ECO:0000259" key="6">
    <source>
        <dbReference type="PROSITE" id="PS50966"/>
    </source>
</evidence>
<dbReference type="OrthoDB" id="2402896at2759"/>
<evidence type="ECO:0000256" key="1">
    <source>
        <dbReference type="ARBA" id="ARBA00022723"/>
    </source>
</evidence>
<dbReference type="Proteomes" id="UP000829196">
    <property type="component" value="Unassembled WGS sequence"/>
</dbReference>
<dbReference type="InterPro" id="IPR004330">
    <property type="entry name" value="FAR1_DNA_bnd_dom"/>
</dbReference>
<sequence length="744" mass="85875">MDNVLEEVNDWSEMEGFTQEPELRAGDGLQQNTQPNFDILSVVCNSEEEACDMYCRYTHSVGFSVRKDHYSFWPNSRKIRMKDYVCSKAGFKKGLDLNAKSKYRKANTRTGCPAMIRFSVDQDGEWKVNKCVENHNHELARPEDQHLLRSCRNITEERVFVLKSMTDAGIRTIDAFTYLADEVGGREYVGFLRRDAYNFVQRNRRCKIETGDTNSLIEIFKNRANSDNMFVWEADGGGRIDYDCFGDVIIFDTSYRLNKYNLACAPFVGVNNHWQNVLLGVAFLSEETVESFTWLFRTFLRVMGGKQPITIFTDQNQAISRAIEIAFPQTRHRLCQWHIIKKLPSKVHCYNSNNKVRGLIYKCFSKCDSEEEFESTWTEMLSEGDLYSHEWLKELHKIRHKWSTAYNKTCFNLGILSTQRSESTNNVCHGISKPTSTITECFLGLEKVMKTWHRNEKDEDFRCSQSDVVPLVKSSPILRQAVHFYSRKLYSFFEEEFLEGVGGMCIAQSSTDLSIFFVKTLENIDQPRYWTVNFNDAEGYIECSCGKFGMMGILCSHCLRVIRRIDIINIPPKYLLKRWSGRARKDLYSDRPLSSMVATEIPSDGIGRPHQAQTQRSFKCKVESHWEKRKPKRKKAEEKSTPSTQQPAPVEHSSQVSFATIPECFASTHQTTTGGPSSQVSFANIPDYFTSTHQPAHVETLSHVPFSNIPECFTDEWLLRRPTSQPNPEYLNMMNDFIDAERHG</sequence>